<comment type="subcellular location">
    <subcellularLocation>
        <location evidence="1">Secreted</location>
    </subcellularLocation>
</comment>
<reference evidence="5 6" key="1">
    <citation type="submission" date="2022-10" db="EMBL/GenBank/DDBJ databases">
        <title>Ruegeria sp. nov., isolated from ocean surface sediments.</title>
        <authorList>
            <person name="He W."/>
            <person name="Xue H.-P."/>
            <person name="Zhang D.-F."/>
        </authorList>
    </citation>
    <scope>NUCLEOTIDE SEQUENCE [LARGE SCALE GENOMIC DNA]</scope>
    <source>
        <strain evidence="5 6">XHP0148</strain>
    </source>
</reference>
<evidence type="ECO:0000256" key="3">
    <source>
        <dbReference type="SAM" id="MobiDB-lite"/>
    </source>
</evidence>
<dbReference type="InterPro" id="IPR001343">
    <property type="entry name" value="Hemolysn_Ca-bd"/>
</dbReference>
<evidence type="ECO:0000313" key="5">
    <source>
        <dbReference type="EMBL" id="MCV2888327.1"/>
    </source>
</evidence>
<dbReference type="InterPro" id="IPR050557">
    <property type="entry name" value="RTX_toxin/Mannuronan_C5-epim"/>
</dbReference>
<organism evidence="5 6">
    <name type="scientific">Ruegeria aquimaris</name>
    <dbReference type="NCBI Taxonomy" id="2984333"/>
    <lineage>
        <taxon>Bacteria</taxon>
        <taxon>Pseudomonadati</taxon>
        <taxon>Pseudomonadota</taxon>
        <taxon>Alphaproteobacteria</taxon>
        <taxon>Rhodobacterales</taxon>
        <taxon>Roseobacteraceae</taxon>
        <taxon>Ruegeria</taxon>
    </lineage>
</organism>
<dbReference type="Gene3D" id="2.150.10.10">
    <property type="entry name" value="Serralysin-like metalloprotease, C-terminal"/>
    <property type="match status" value="4"/>
</dbReference>
<dbReference type="PANTHER" id="PTHR38340">
    <property type="entry name" value="S-LAYER PROTEIN"/>
    <property type="match status" value="1"/>
</dbReference>
<dbReference type="PROSITE" id="PS00330">
    <property type="entry name" value="HEMOLYSIN_CALCIUM"/>
    <property type="match status" value="4"/>
</dbReference>
<dbReference type="Pfam" id="PF13403">
    <property type="entry name" value="Hint_2"/>
    <property type="match status" value="1"/>
</dbReference>
<evidence type="ECO:0000256" key="1">
    <source>
        <dbReference type="ARBA" id="ARBA00004613"/>
    </source>
</evidence>
<dbReference type="InterPro" id="IPR018511">
    <property type="entry name" value="Hemolysin-typ_Ca-bd_CS"/>
</dbReference>
<dbReference type="Gene3D" id="2.170.16.10">
    <property type="entry name" value="Hedgehog/Intein (Hint) domain"/>
    <property type="match status" value="1"/>
</dbReference>
<dbReference type="InterPro" id="IPR011049">
    <property type="entry name" value="Serralysin-like_metalloprot_C"/>
</dbReference>
<feature type="compositionally biased region" description="Gly residues" evidence="3">
    <location>
        <begin position="482"/>
        <end position="494"/>
    </location>
</feature>
<name>A0ABT3AI16_9RHOB</name>
<dbReference type="InterPro" id="IPR036844">
    <property type="entry name" value="Hint_dom_sf"/>
</dbReference>
<dbReference type="InterPro" id="IPR006141">
    <property type="entry name" value="Intein_N"/>
</dbReference>
<evidence type="ECO:0000259" key="4">
    <source>
        <dbReference type="Pfam" id="PF13403"/>
    </source>
</evidence>
<dbReference type="SUPFAM" id="SSF51120">
    <property type="entry name" value="beta-Roll"/>
    <property type="match status" value="3"/>
</dbReference>
<dbReference type="PANTHER" id="PTHR38340:SF1">
    <property type="entry name" value="S-LAYER PROTEIN"/>
    <property type="match status" value="1"/>
</dbReference>
<accession>A0ABT3AI16</accession>
<keyword evidence="6" id="KW-1185">Reference proteome</keyword>
<dbReference type="SUPFAM" id="SSF51294">
    <property type="entry name" value="Hedgehog/intein (Hint) domain"/>
    <property type="match status" value="1"/>
</dbReference>
<comment type="caution">
    <text evidence="5">The sequence shown here is derived from an EMBL/GenBank/DDBJ whole genome shotgun (WGS) entry which is preliminary data.</text>
</comment>
<keyword evidence="2" id="KW-0964">Secreted</keyword>
<dbReference type="Proteomes" id="UP001320899">
    <property type="component" value="Unassembled WGS sequence"/>
</dbReference>
<dbReference type="RefSeq" id="WP_263828120.1">
    <property type="nucleotide sequence ID" value="NZ_JAOWLB010000004.1"/>
</dbReference>
<proteinExistence type="predicted"/>
<dbReference type="EMBL" id="JAOWLB010000004">
    <property type="protein sequence ID" value="MCV2888327.1"/>
    <property type="molecule type" value="Genomic_DNA"/>
</dbReference>
<dbReference type="Pfam" id="PF00353">
    <property type="entry name" value="HemolysinCabind"/>
    <property type="match status" value="6"/>
</dbReference>
<evidence type="ECO:0000256" key="2">
    <source>
        <dbReference type="ARBA" id="ARBA00022525"/>
    </source>
</evidence>
<dbReference type="PRINTS" id="PR00313">
    <property type="entry name" value="CABNDNGRPT"/>
</dbReference>
<dbReference type="PROSITE" id="PS50817">
    <property type="entry name" value="INTEIN_N_TER"/>
    <property type="match status" value="1"/>
</dbReference>
<gene>
    <name evidence="5" type="ORF">OE747_08230</name>
</gene>
<protein>
    <submittedName>
        <fullName evidence="5">Hint domain-containing protein</fullName>
    </submittedName>
</protein>
<dbReference type="InterPro" id="IPR028992">
    <property type="entry name" value="Hedgehog/Intein_dom"/>
</dbReference>
<feature type="region of interest" description="Disordered" evidence="3">
    <location>
        <begin position="482"/>
        <end position="594"/>
    </location>
</feature>
<evidence type="ECO:0000313" key="6">
    <source>
        <dbReference type="Proteomes" id="UP001320899"/>
    </source>
</evidence>
<feature type="domain" description="Hedgehog/Intein (Hint)" evidence="4">
    <location>
        <begin position="740"/>
        <end position="877"/>
    </location>
</feature>
<sequence>MQDTIWLFLGTLAAQGKGKAALSGELLHTGLKGALFRPEGYVAVSGHGSASADAGALSYAVPGRESASAVPGQALLSSVRVTFGDGGAQLVDGGRLVPMSNGDLFYTVPAGNPTVAEAFTAPGGGARLVTGLRPVGPRHETLADLGGQSFPSAFVLATDGEEPPIIVEEDPSGLLSDGTVTGSGNADVIDGRYLGDTDGDLVDNLDAQGLNGELVESDDDRIDALGGNDTVSAGRGHDTVLGGDGNDSIDGGAGADLLQGGAGFDTLDGGVGADPLSPVYQQVTSVNQILNGVNSRPDFGVTTTSDTGNVAFTNSGVISNGFFLGNTFNSVGIGSRETHAHIASSQAAGARIVLNRLESQEGLSISVDGNALDLNAAIASGDVEFDGAGVYVINASGMIVSTSSSIAVTANTELTLTIKVPLSRIDLSLIKTSFTDDGAVYALSFDTNPLVAPRLSTANDTLDGGLGNDLLLGNDGNDSLIGGGGDDTLDGGSGADTLDGGDDNDSVLGGIGNDSLRGSAGNDSLIGGSGDDTLDGGSDADTLDGGDGNDSVLGGIGNDSLRGGSGNDTLSGDDGNDTLNGDTGRDLVLGGAGNDSVFGGGESDTLVGGTGNDTLFDGGGDDLVLGSEGDDVFLLGQGHNTIDDFGFDSGLKNDGNQSNNDFVNLAANYNRTSYDTAVLNGDIDPLLIRNPLQWLRADHADDGILNDTTANWSANNSLTLRNGGAPVDPGTLTFDTTNVMCFCRGTLIATARGEVPVEELVIDDRVITRDRGYQRIRWIGSTARDAQSDITPVRIRKGALKNRRDLLVSPNHRVLLMGPMVDFFVGHTEVLVPAKFLVDGAGILWEPAGRVEYFHMLFDQHELVLSEGCWTESFHPGRVGWSTLCAETRAEILELFPELDRVTGASEMSTARYVVDRKEALVLLKSLAGNGIPNKEIAKC</sequence>